<feature type="transmembrane region" description="Helical" evidence="2">
    <location>
        <begin position="20"/>
        <end position="42"/>
    </location>
</feature>
<dbReference type="AlphaFoldDB" id="A0A9P9DZX7"/>
<protein>
    <submittedName>
        <fullName evidence="3">Uncharacterized protein</fullName>
    </submittedName>
</protein>
<feature type="compositionally biased region" description="Basic residues" evidence="1">
    <location>
        <begin position="179"/>
        <end position="188"/>
    </location>
</feature>
<evidence type="ECO:0000313" key="4">
    <source>
        <dbReference type="Proteomes" id="UP000700596"/>
    </source>
</evidence>
<dbReference type="EMBL" id="JAGMWT010000005">
    <property type="protein sequence ID" value="KAH7128182.1"/>
    <property type="molecule type" value="Genomic_DNA"/>
</dbReference>
<keyword evidence="4" id="KW-1185">Reference proteome</keyword>
<feature type="region of interest" description="Disordered" evidence="1">
    <location>
        <begin position="72"/>
        <end position="231"/>
    </location>
</feature>
<reference evidence="3" key="1">
    <citation type="journal article" date="2021" name="Nat. Commun.">
        <title>Genetic determinants of endophytism in the Arabidopsis root mycobiome.</title>
        <authorList>
            <person name="Mesny F."/>
            <person name="Miyauchi S."/>
            <person name="Thiergart T."/>
            <person name="Pickel B."/>
            <person name="Atanasova L."/>
            <person name="Karlsson M."/>
            <person name="Huettel B."/>
            <person name="Barry K.W."/>
            <person name="Haridas S."/>
            <person name="Chen C."/>
            <person name="Bauer D."/>
            <person name="Andreopoulos W."/>
            <person name="Pangilinan J."/>
            <person name="LaButti K."/>
            <person name="Riley R."/>
            <person name="Lipzen A."/>
            <person name="Clum A."/>
            <person name="Drula E."/>
            <person name="Henrissat B."/>
            <person name="Kohler A."/>
            <person name="Grigoriev I.V."/>
            <person name="Martin F.M."/>
            <person name="Hacquard S."/>
        </authorList>
    </citation>
    <scope>NUCLEOTIDE SEQUENCE</scope>
    <source>
        <strain evidence="3">MPI-CAGE-CH-0243</strain>
    </source>
</reference>
<feature type="compositionally biased region" description="Acidic residues" evidence="1">
    <location>
        <begin position="90"/>
        <end position="103"/>
    </location>
</feature>
<accession>A0A9P9DZX7</accession>
<dbReference type="Proteomes" id="UP000700596">
    <property type="component" value="Unassembled WGS sequence"/>
</dbReference>
<evidence type="ECO:0000256" key="2">
    <source>
        <dbReference type="SAM" id="Phobius"/>
    </source>
</evidence>
<gene>
    <name evidence="3" type="ORF">B0J11DRAFT_264303</name>
</gene>
<evidence type="ECO:0000313" key="3">
    <source>
        <dbReference type="EMBL" id="KAH7128182.1"/>
    </source>
</evidence>
<organism evidence="3 4">
    <name type="scientific">Dendryphion nanum</name>
    <dbReference type="NCBI Taxonomy" id="256645"/>
    <lineage>
        <taxon>Eukaryota</taxon>
        <taxon>Fungi</taxon>
        <taxon>Dikarya</taxon>
        <taxon>Ascomycota</taxon>
        <taxon>Pezizomycotina</taxon>
        <taxon>Dothideomycetes</taxon>
        <taxon>Pleosporomycetidae</taxon>
        <taxon>Pleosporales</taxon>
        <taxon>Torulaceae</taxon>
        <taxon>Dendryphion</taxon>
    </lineage>
</organism>
<keyword evidence="2" id="KW-1133">Transmembrane helix</keyword>
<keyword evidence="2" id="KW-0472">Membrane</keyword>
<sequence>MEAPDALATPPANICPHETFYTLSCVLLIALIGYVIDTHFAFRSLHTRVLHQNNIMEQIHLQLENGFPFHAQDGANRGLDVPPPPYLESGEGEGEEERVEELQETVAQDGPDEQEEPEQLVTVDEETVDDAPAATRPEDEGAPSGPCAPYPAQAHRSRQPQSPEVSVASDPPNFTQTRPHFHRPRHTIRPAPTRPAQASTSTFTDPESQNRSTSRGESIQPVRISMTGQAQDRLRDYIQQYSSIRGGRQNRVRIPIDTTRRRLVRYVGDGNEEHGAEDDR</sequence>
<keyword evidence="2" id="KW-0812">Transmembrane</keyword>
<comment type="caution">
    <text evidence="3">The sequence shown here is derived from an EMBL/GenBank/DDBJ whole genome shotgun (WGS) entry which is preliminary data.</text>
</comment>
<evidence type="ECO:0000256" key="1">
    <source>
        <dbReference type="SAM" id="MobiDB-lite"/>
    </source>
</evidence>
<feature type="compositionally biased region" description="Acidic residues" evidence="1">
    <location>
        <begin position="110"/>
        <end position="129"/>
    </location>
</feature>
<name>A0A9P9DZX7_9PLEO</name>
<feature type="compositionally biased region" description="Polar residues" evidence="1">
    <location>
        <begin position="196"/>
        <end position="217"/>
    </location>
</feature>
<proteinExistence type="predicted"/>